<dbReference type="AlphaFoldDB" id="A0A9D2RRV2"/>
<evidence type="ECO:0000256" key="4">
    <source>
        <dbReference type="ARBA" id="ARBA00022692"/>
    </source>
</evidence>
<evidence type="ECO:0000256" key="6">
    <source>
        <dbReference type="ARBA" id="ARBA00023136"/>
    </source>
</evidence>
<comment type="subcellular location">
    <subcellularLocation>
        <location evidence="1 7">Cell membrane</location>
        <topology evidence="1 7">Multi-pass membrane protein</topology>
    </subcellularLocation>
</comment>
<keyword evidence="2 7" id="KW-0813">Transport</keyword>
<dbReference type="SUPFAM" id="SSF161098">
    <property type="entry name" value="MetI-like"/>
    <property type="match status" value="1"/>
</dbReference>
<evidence type="ECO:0000259" key="8">
    <source>
        <dbReference type="PROSITE" id="PS50928"/>
    </source>
</evidence>
<dbReference type="InterPro" id="IPR045621">
    <property type="entry name" value="BPD_transp_1_N"/>
</dbReference>
<protein>
    <submittedName>
        <fullName evidence="9">ABC transporter permease</fullName>
    </submittedName>
</protein>
<evidence type="ECO:0000256" key="1">
    <source>
        <dbReference type="ARBA" id="ARBA00004651"/>
    </source>
</evidence>
<dbReference type="GO" id="GO:0071916">
    <property type="term" value="F:dipeptide transmembrane transporter activity"/>
    <property type="evidence" value="ECO:0007669"/>
    <property type="project" value="TreeGrafter"/>
</dbReference>
<dbReference type="PANTHER" id="PTHR43163">
    <property type="entry name" value="DIPEPTIDE TRANSPORT SYSTEM PERMEASE PROTEIN DPPB-RELATED"/>
    <property type="match status" value="1"/>
</dbReference>
<comment type="caution">
    <text evidence="9">The sequence shown here is derived from an EMBL/GenBank/DDBJ whole genome shotgun (WGS) entry which is preliminary data.</text>
</comment>
<evidence type="ECO:0000313" key="9">
    <source>
        <dbReference type="EMBL" id="HJB13864.1"/>
    </source>
</evidence>
<gene>
    <name evidence="9" type="ORF">H9787_09140</name>
</gene>
<dbReference type="InterPro" id="IPR035906">
    <property type="entry name" value="MetI-like_sf"/>
</dbReference>
<dbReference type="PROSITE" id="PS50928">
    <property type="entry name" value="ABC_TM1"/>
    <property type="match status" value="1"/>
</dbReference>
<keyword evidence="6 7" id="KW-0472">Membrane</keyword>
<reference evidence="9" key="2">
    <citation type="submission" date="2021-04" db="EMBL/GenBank/DDBJ databases">
        <authorList>
            <person name="Gilroy R."/>
        </authorList>
    </citation>
    <scope>NUCLEOTIDE SEQUENCE</scope>
    <source>
        <strain evidence="9">ChiBcec18-1249</strain>
    </source>
</reference>
<dbReference type="Proteomes" id="UP000823824">
    <property type="component" value="Unassembled WGS sequence"/>
</dbReference>
<evidence type="ECO:0000256" key="3">
    <source>
        <dbReference type="ARBA" id="ARBA00022475"/>
    </source>
</evidence>
<feature type="transmembrane region" description="Helical" evidence="7">
    <location>
        <begin position="177"/>
        <end position="199"/>
    </location>
</feature>
<feature type="transmembrane region" description="Helical" evidence="7">
    <location>
        <begin position="234"/>
        <end position="260"/>
    </location>
</feature>
<sequence>MKYVCKRLLMLLVTMVIVSFLAFAAFELIHGSAAEIMLGTQATADRVAELEAQLGLDRPFLVRYISWLAGFFTGDLGTSYSYSQPVWELIAPKVGITLCLSLLSFVLIAVVSVPVGLWASRGRSRLGDAVGTVLDQLCMAVPPFFTGILLSWLFSITLHWFVHGQFPDLGTDPAGALRYLFFAAVAIAIPRIAMTVRMLRSTIQGEMRKDYVRTAISRGNDRAGVLRRHVLRNALVPVVTFLAQTMAEIVAAGIVVEQVFAIPGLGRLLVASISNRDYPVVQAIVVILAFWVVLAGTLADIVNQRIDPRLRLGGAA</sequence>
<organism evidence="9 10">
    <name type="scientific">Candidatus Oscillibacter excrementigallinarum</name>
    <dbReference type="NCBI Taxonomy" id="2838716"/>
    <lineage>
        <taxon>Bacteria</taxon>
        <taxon>Bacillati</taxon>
        <taxon>Bacillota</taxon>
        <taxon>Clostridia</taxon>
        <taxon>Eubacteriales</taxon>
        <taxon>Oscillospiraceae</taxon>
        <taxon>Oscillibacter</taxon>
    </lineage>
</organism>
<keyword evidence="4 7" id="KW-0812">Transmembrane</keyword>
<evidence type="ECO:0000256" key="7">
    <source>
        <dbReference type="RuleBase" id="RU363032"/>
    </source>
</evidence>
<keyword evidence="5 7" id="KW-1133">Transmembrane helix</keyword>
<dbReference type="Pfam" id="PF19300">
    <property type="entry name" value="BPD_transp_1_N"/>
    <property type="match status" value="1"/>
</dbReference>
<comment type="similarity">
    <text evidence="7">Belongs to the binding-protein-dependent transport system permease family.</text>
</comment>
<keyword evidence="3" id="KW-1003">Cell membrane</keyword>
<feature type="transmembrane region" description="Helical" evidence="7">
    <location>
        <begin position="94"/>
        <end position="119"/>
    </location>
</feature>
<dbReference type="Pfam" id="PF00528">
    <property type="entry name" value="BPD_transp_1"/>
    <property type="match status" value="1"/>
</dbReference>
<dbReference type="GO" id="GO:0005886">
    <property type="term" value="C:plasma membrane"/>
    <property type="evidence" value="ECO:0007669"/>
    <property type="project" value="UniProtKB-SubCell"/>
</dbReference>
<evidence type="ECO:0000256" key="5">
    <source>
        <dbReference type="ARBA" id="ARBA00022989"/>
    </source>
</evidence>
<name>A0A9D2RRV2_9FIRM</name>
<dbReference type="InterPro" id="IPR000515">
    <property type="entry name" value="MetI-like"/>
</dbReference>
<dbReference type="CDD" id="cd06261">
    <property type="entry name" value="TM_PBP2"/>
    <property type="match status" value="1"/>
</dbReference>
<dbReference type="PANTHER" id="PTHR43163:SF6">
    <property type="entry name" value="DIPEPTIDE TRANSPORT SYSTEM PERMEASE PROTEIN DPPB-RELATED"/>
    <property type="match status" value="1"/>
</dbReference>
<feature type="transmembrane region" description="Helical" evidence="7">
    <location>
        <begin position="140"/>
        <end position="162"/>
    </location>
</feature>
<reference evidence="9" key="1">
    <citation type="journal article" date="2021" name="PeerJ">
        <title>Extensive microbial diversity within the chicken gut microbiome revealed by metagenomics and culture.</title>
        <authorList>
            <person name="Gilroy R."/>
            <person name="Ravi A."/>
            <person name="Getino M."/>
            <person name="Pursley I."/>
            <person name="Horton D.L."/>
            <person name="Alikhan N.F."/>
            <person name="Baker D."/>
            <person name="Gharbi K."/>
            <person name="Hall N."/>
            <person name="Watson M."/>
            <person name="Adriaenssens E.M."/>
            <person name="Foster-Nyarko E."/>
            <person name="Jarju S."/>
            <person name="Secka A."/>
            <person name="Antonio M."/>
            <person name="Oren A."/>
            <person name="Chaudhuri R.R."/>
            <person name="La Ragione R."/>
            <person name="Hildebrand F."/>
            <person name="Pallen M.J."/>
        </authorList>
    </citation>
    <scope>NUCLEOTIDE SEQUENCE</scope>
    <source>
        <strain evidence="9">ChiBcec18-1249</strain>
    </source>
</reference>
<dbReference type="Gene3D" id="1.10.3720.10">
    <property type="entry name" value="MetI-like"/>
    <property type="match status" value="1"/>
</dbReference>
<feature type="transmembrane region" description="Helical" evidence="7">
    <location>
        <begin position="280"/>
        <end position="302"/>
    </location>
</feature>
<feature type="domain" description="ABC transmembrane type-1" evidence="8">
    <location>
        <begin position="94"/>
        <end position="299"/>
    </location>
</feature>
<evidence type="ECO:0000313" key="10">
    <source>
        <dbReference type="Proteomes" id="UP000823824"/>
    </source>
</evidence>
<evidence type="ECO:0000256" key="2">
    <source>
        <dbReference type="ARBA" id="ARBA00022448"/>
    </source>
</evidence>
<proteinExistence type="inferred from homology"/>
<accession>A0A9D2RRV2</accession>
<dbReference type="EMBL" id="DWZJ01000084">
    <property type="protein sequence ID" value="HJB13864.1"/>
    <property type="molecule type" value="Genomic_DNA"/>
</dbReference>